<evidence type="ECO:0000313" key="8">
    <source>
        <dbReference type="EMBL" id="CCM03690.1"/>
    </source>
</evidence>
<dbReference type="SUPFAM" id="SSF82171">
    <property type="entry name" value="DPP6 N-terminal domain-like"/>
    <property type="match status" value="1"/>
</dbReference>
<proteinExistence type="inferred from homology"/>
<dbReference type="Gene3D" id="1.20.58.520">
    <property type="entry name" value="Amidohydrolase"/>
    <property type="match status" value="1"/>
</dbReference>
<dbReference type="GO" id="GO:0016810">
    <property type="term" value="F:hydrolase activity, acting on carbon-nitrogen (but not peptide) bonds"/>
    <property type="evidence" value="ECO:0007669"/>
    <property type="project" value="InterPro"/>
</dbReference>
<evidence type="ECO:0000256" key="5">
    <source>
        <dbReference type="SAM" id="MobiDB-lite"/>
    </source>
</evidence>
<dbReference type="InterPro" id="IPR052405">
    <property type="entry name" value="Mito_Transl_Release_Factor"/>
</dbReference>
<dbReference type="GO" id="GO:0005739">
    <property type="term" value="C:mitochondrion"/>
    <property type="evidence" value="ECO:0007669"/>
    <property type="project" value="UniProtKB-SubCell"/>
</dbReference>
<gene>
    <name evidence="8" type="ORF">FIBRA_05835</name>
</gene>
<dbReference type="HOGENOM" id="CLU_003547_0_0_1"/>
<dbReference type="InterPro" id="IPR011059">
    <property type="entry name" value="Metal-dep_hydrolase_composite"/>
</dbReference>
<feature type="region of interest" description="Disordered" evidence="5">
    <location>
        <begin position="228"/>
        <end position="272"/>
    </location>
</feature>
<keyword evidence="9" id="KW-1185">Reference proteome</keyword>
<dbReference type="Pfam" id="PF00472">
    <property type="entry name" value="RF-1"/>
    <property type="match status" value="1"/>
</dbReference>
<protein>
    <recommendedName>
        <fullName evidence="10">Amidohydrolase-related domain-containing protein</fullName>
    </recommendedName>
</protein>
<name>J4GRP8_9APHY</name>
<dbReference type="GeneID" id="24098601"/>
<dbReference type="GO" id="GO:0032543">
    <property type="term" value="P:mitochondrial translation"/>
    <property type="evidence" value="ECO:0007669"/>
    <property type="project" value="UniProtKB-ARBA"/>
</dbReference>
<feature type="domain" description="Amidohydrolase-related" evidence="7">
    <location>
        <begin position="1505"/>
        <end position="1551"/>
    </location>
</feature>
<keyword evidence="4" id="KW-0496">Mitochondrion</keyword>
<sequence length="1597" mass="177001">MSVPPSLLASARAAYRDVLRASASTFTGDLHVRTAFRLKIRNEVLTYPPPADPKQCEEKIRLTKEIADVLRKNVVQAVKVESTDGPEAIERFKMRITEHTELGDNDTIKNPSPVESSRSVRKRGSSTDAARTSSHSPEVPRYYSQLKKAHKQRVVPQLKEVDLEESFVRGSGPGGQSINKTENNVQLLHKPTGIRVACQETRSLSQNRKLARRVLLDKLDAYYNPGLSKQEMKKALQHERQRRRKKKAKKNRDNSSADETADSFDSELKGRQGSRTALQNLQRLTHFWDDVEQTVLVAGDYDMEKTHLQVSPGQLGWLGSESSLPRPRKTRMMQAVLLFVSAAALSTFSSSISALFAQNYEQLQATSVPVALADPSSQWKDDIWPIHNQTPWDISTDYPYPRLLEYDVTEGTWLRLDVHPKTGEIVFDMLGDLYCLPSHAYSPSHLASGALSLARPFLLGVPHDSDPHFSPDGDRIVFRSDAELGIENIWVLEWKGCENMDVRSGDLNDELLDALELKDVEEELLASGVQETADRRQRRLVREGRLGAQRVTNETYRWVSDARFHPSGSSVIATKWYTSSRSLGAGEGWEYKVPSVESAGTHIKPGDGQRLVARTLPTGWGPEQYGDQQIGPEQFVWHGQDTLIYSKNVGDRDGAFSYSKDVHMGVYAIFSTNLTSQRTTTLVDAFPGGATRPELSRDGRTLAFVRRVRDKEALVFKDLETGTIHHIWYGLTYDLGVISAPMGTYPSFAFSPTDDAVIIWAAGQIYHIPLTTNAFGEKVAAGEPQPVRFLAHIEKRLARTAMAQVDIRPLETASTQRVYAFTELRVDTTGTRAVFQAAGATYVQEVGHDTPHAYRVPALHADAPYYSPSFVVNAEELVIHARWSDADFTTIELANLTSGEAYELAGLPLGRYYSPILCECTGIQRQLAFIKTGGDYLTGDIVATAKPGLYLGQITLPSSGQASTEIVVKNVHYVLTEIDEDQLLKTQVRFLERNTKLLVQSPGRAFVIDLAAGPDEFGDYKHETIATGLMSKELATVPRVSDTVVAKSLAFVDFYHVYYVPHPNSEEPVWSKPGNATKGLVRLSVDGGHDITWSRDGTKLFWLLGPYLHWVDVSKLSACSLAAERDSETFGIECAKHIPQFQEVVVRYTSDVARLKQEAASAFQANSDEEAPIGTDFFIISNATLLTMETGDFHSDILHDAILVSRGGEIEAIVGAQDAVFPQGATVIDVEGAFVVPGFIDVHAHWNGYDTLYPARSWEMETFLAYGVTTLHNPSADNVLAFAERFRIERGQLVGPRIFQVGGVIYGAAEPSLYHDIADMAEARSTLIRIKAEGGPSSFSYKNYNLPSRASRQRLLTAARELSMLCVPEGGMNYDWDLTYIVDGMTTIEHPLPIPVLYDDIITLYALSGTGSTPTHIVNYGGTMGEQYIWASEDIPNDPKLRRFTRHDVLERLSETTSRPKTSFALFNTSASTAKMVHKGLRAHIGAHGEPPLGLNYHSEMFFTQQGGLTNYEVIRAATSDAAITLGIDSSVGSLTPGKLADFVVYKPGVDLLEGDIRGSRAIRYVARGGRLWDAETMEEVWPVKGRRGAIPPLNPE</sequence>
<evidence type="ECO:0000256" key="3">
    <source>
        <dbReference type="ARBA" id="ARBA00022946"/>
    </source>
</evidence>
<dbReference type="STRING" id="599839.J4GRP8"/>
<evidence type="ECO:0000313" key="9">
    <source>
        <dbReference type="Proteomes" id="UP000006352"/>
    </source>
</evidence>
<dbReference type="InParanoid" id="J4GRP8"/>
<evidence type="ECO:0000256" key="1">
    <source>
        <dbReference type="ARBA" id="ARBA00004173"/>
    </source>
</evidence>
<feature type="region of interest" description="Disordered" evidence="5">
    <location>
        <begin position="100"/>
        <end position="141"/>
    </location>
</feature>
<feature type="domain" description="Prokaryotic-type class I peptide chain release factors" evidence="6">
    <location>
        <begin position="157"/>
        <end position="252"/>
    </location>
</feature>
<dbReference type="InterPro" id="IPR006680">
    <property type="entry name" value="Amidohydro-rel"/>
</dbReference>
<evidence type="ECO:0000259" key="6">
    <source>
        <dbReference type="Pfam" id="PF00472"/>
    </source>
</evidence>
<dbReference type="InterPro" id="IPR045298">
    <property type="entry name" value="Complex1_LYR_LYRM7"/>
</dbReference>
<dbReference type="Pfam" id="PF01979">
    <property type="entry name" value="Amidohydro_1"/>
    <property type="match status" value="1"/>
</dbReference>
<evidence type="ECO:0008006" key="10">
    <source>
        <dbReference type="Google" id="ProtNLM"/>
    </source>
</evidence>
<dbReference type="InterPro" id="IPR045853">
    <property type="entry name" value="Pep_chain_release_fac_I_sf"/>
</dbReference>
<dbReference type="EMBL" id="HE797124">
    <property type="protein sequence ID" value="CCM03690.1"/>
    <property type="molecule type" value="Genomic_DNA"/>
</dbReference>
<dbReference type="Gene3D" id="3.40.50.10910">
    <property type="entry name" value="Amidohydrolase"/>
    <property type="match status" value="1"/>
</dbReference>
<dbReference type="GO" id="GO:0034551">
    <property type="term" value="P:mitochondrial respiratory chain complex III assembly"/>
    <property type="evidence" value="ECO:0007669"/>
    <property type="project" value="InterPro"/>
</dbReference>
<dbReference type="Pfam" id="PF07676">
    <property type="entry name" value="PD40"/>
    <property type="match status" value="1"/>
</dbReference>
<feature type="compositionally biased region" description="Polar residues" evidence="5">
    <location>
        <begin position="108"/>
        <end position="117"/>
    </location>
</feature>
<feature type="compositionally biased region" description="Basic residues" evidence="5">
    <location>
        <begin position="240"/>
        <end position="250"/>
    </location>
</feature>
<comment type="similarity">
    <text evidence="2">Belongs to the prokaryotic/mitochondrial release factor family.</text>
</comment>
<dbReference type="SUPFAM" id="SSF51556">
    <property type="entry name" value="Metallo-dependent hydrolases"/>
    <property type="match status" value="1"/>
</dbReference>
<accession>J4GRP8</accession>
<dbReference type="OrthoDB" id="194468at2759"/>
<dbReference type="SUPFAM" id="SSF51338">
    <property type="entry name" value="Composite domain of metallo-dependent hydrolases"/>
    <property type="match status" value="1"/>
</dbReference>
<evidence type="ECO:0000256" key="2">
    <source>
        <dbReference type="ARBA" id="ARBA00010835"/>
    </source>
</evidence>
<dbReference type="InterPro" id="IPR000352">
    <property type="entry name" value="Pep_chain_release_fac_I"/>
</dbReference>
<dbReference type="Gene3D" id="3.30.160.20">
    <property type="match status" value="1"/>
</dbReference>
<dbReference type="Gene3D" id="3.30.110.90">
    <property type="entry name" value="Amidohydrolase"/>
    <property type="match status" value="1"/>
</dbReference>
<dbReference type="Proteomes" id="UP000006352">
    <property type="component" value="Unassembled WGS sequence"/>
</dbReference>
<comment type="subcellular location">
    <subcellularLocation>
        <location evidence="1">Mitochondrion</location>
    </subcellularLocation>
</comment>
<dbReference type="Gene3D" id="2.30.40.10">
    <property type="entry name" value="Urease, subunit C, domain 1"/>
    <property type="match status" value="1"/>
</dbReference>
<dbReference type="CDD" id="cd20267">
    <property type="entry name" value="Complex1_LYR_LYRM7"/>
    <property type="match status" value="1"/>
</dbReference>
<dbReference type="InterPro" id="IPR032466">
    <property type="entry name" value="Metal_Hydrolase"/>
</dbReference>
<dbReference type="SUPFAM" id="SSF75620">
    <property type="entry name" value="Release factor"/>
    <property type="match status" value="1"/>
</dbReference>
<dbReference type="PANTHER" id="PTHR46203:SF1">
    <property type="entry name" value="MITOCHONDRIAL TRANSLATION RELEASE FACTOR IN RESCUE"/>
    <property type="match status" value="1"/>
</dbReference>
<dbReference type="InterPro" id="IPR011659">
    <property type="entry name" value="WD40"/>
</dbReference>
<feature type="compositionally biased region" description="Polar residues" evidence="5">
    <location>
        <begin position="126"/>
        <end position="136"/>
    </location>
</feature>
<evidence type="ECO:0000256" key="4">
    <source>
        <dbReference type="ARBA" id="ARBA00023128"/>
    </source>
</evidence>
<dbReference type="GO" id="GO:0003747">
    <property type="term" value="F:translation release factor activity"/>
    <property type="evidence" value="ECO:0007669"/>
    <property type="project" value="InterPro"/>
</dbReference>
<organism evidence="8 9">
    <name type="scientific">Fibroporia radiculosa</name>
    <dbReference type="NCBI Taxonomy" id="599839"/>
    <lineage>
        <taxon>Eukaryota</taxon>
        <taxon>Fungi</taxon>
        <taxon>Dikarya</taxon>
        <taxon>Basidiomycota</taxon>
        <taxon>Agaricomycotina</taxon>
        <taxon>Agaricomycetes</taxon>
        <taxon>Polyporales</taxon>
        <taxon>Fibroporiaceae</taxon>
        <taxon>Fibroporia</taxon>
    </lineage>
</organism>
<reference evidence="8 9" key="1">
    <citation type="journal article" date="2012" name="Appl. Environ. Microbiol.">
        <title>Short-read sequencing for genomic analysis of the brown rot fungus Fibroporia radiculosa.</title>
        <authorList>
            <person name="Tang J.D."/>
            <person name="Perkins A.D."/>
            <person name="Sonstegard T.S."/>
            <person name="Schroeder S.G."/>
            <person name="Burgess S.C."/>
            <person name="Diehl S.V."/>
        </authorList>
    </citation>
    <scope>NUCLEOTIDE SEQUENCE [LARGE SCALE GENOMIC DNA]</scope>
    <source>
        <strain evidence="8 9">TFFH 294</strain>
    </source>
</reference>
<dbReference type="PANTHER" id="PTHR46203">
    <property type="entry name" value="PROBABLE PEPTIDE CHAIN RELEASE FACTOR C12ORF65"/>
    <property type="match status" value="1"/>
</dbReference>
<evidence type="ECO:0000259" key="7">
    <source>
        <dbReference type="Pfam" id="PF01979"/>
    </source>
</evidence>
<dbReference type="RefSeq" id="XP_012182973.1">
    <property type="nucleotide sequence ID" value="XM_012327583.1"/>
</dbReference>
<keyword evidence="3" id="KW-0809">Transit peptide</keyword>
<feature type="compositionally biased region" description="Basic and acidic residues" evidence="5">
    <location>
        <begin position="230"/>
        <end position="239"/>
    </location>
</feature>